<evidence type="ECO:0000256" key="7">
    <source>
        <dbReference type="ARBA" id="ARBA00023209"/>
    </source>
</evidence>
<comment type="subunit">
    <text evidence="10">Homodimer. Probably interacts with PlsY.</text>
</comment>
<evidence type="ECO:0000256" key="1">
    <source>
        <dbReference type="ARBA" id="ARBA00001232"/>
    </source>
</evidence>
<name>A0A1M5EQY1_9THEO</name>
<keyword evidence="3" id="KW-0963">Cytoplasm</keyword>
<feature type="non-terminal residue" evidence="11">
    <location>
        <position position="1"/>
    </location>
</feature>
<dbReference type="GO" id="GO:0006633">
    <property type="term" value="P:fatty acid biosynthetic process"/>
    <property type="evidence" value="ECO:0007669"/>
    <property type="project" value="InterPro"/>
</dbReference>
<sequence>TGNMLIIDAGSNTDCDEENLMQFARMGSIYCSYVLDIENPRVGIFNIGSEPGKGNEVTKKVYKLLELSDLNFVGNIEGRDIPFGKADVLVCDGFVGNAILKSMEGTALFLLDMMKEELMRSWMTRMCALVLKDGLKRIAKKMDYSEHGGAPLLGINGACIKAHGTSNAKAIKNAIFQARKYVSEGAIDYIRKEIVSEVDVSGT</sequence>
<reference evidence="11 12" key="1">
    <citation type="submission" date="2016-11" db="EMBL/GenBank/DDBJ databases">
        <authorList>
            <person name="Jaros S."/>
            <person name="Januszkiewicz K."/>
            <person name="Wedrychowicz H."/>
        </authorList>
    </citation>
    <scope>NUCLEOTIDE SEQUENCE [LARGE SCALE GENOMIC DNA]</scope>
    <source>
        <strain evidence="11 12">DSM 17918</strain>
    </source>
</reference>
<accession>A0A1M5EQY1</accession>
<dbReference type="HAMAP" id="MF_00019">
    <property type="entry name" value="PlsX"/>
    <property type="match status" value="1"/>
</dbReference>
<dbReference type="Proteomes" id="UP000184088">
    <property type="component" value="Unassembled WGS sequence"/>
</dbReference>
<evidence type="ECO:0000256" key="5">
    <source>
        <dbReference type="ARBA" id="ARBA00022679"/>
    </source>
</evidence>
<comment type="subcellular location">
    <subcellularLocation>
        <location evidence="2">Cytoplasm</location>
    </subcellularLocation>
</comment>
<dbReference type="InterPro" id="IPR012281">
    <property type="entry name" value="Phospholipid_synth_PlsX-like"/>
</dbReference>
<evidence type="ECO:0000256" key="9">
    <source>
        <dbReference type="ARBA" id="ARBA00024069"/>
    </source>
</evidence>
<comment type="catalytic activity">
    <reaction evidence="1">
        <text>a fatty acyl-[ACP] + phosphate = an acyl phosphate + holo-[ACP]</text>
        <dbReference type="Rhea" id="RHEA:42292"/>
        <dbReference type="Rhea" id="RHEA-COMP:9685"/>
        <dbReference type="Rhea" id="RHEA-COMP:14125"/>
        <dbReference type="ChEBI" id="CHEBI:43474"/>
        <dbReference type="ChEBI" id="CHEBI:59918"/>
        <dbReference type="ChEBI" id="CHEBI:64479"/>
        <dbReference type="ChEBI" id="CHEBI:138651"/>
        <dbReference type="EC" id="2.3.1.274"/>
    </reaction>
</comment>
<evidence type="ECO:0000256" key="4">
    <source>
        <dbReference type="ARBA" id="ARBA00022516"/>
    </source>
</evidence>
<keyword evidence="5" id="KW-0808">Transferase</keyword>
<dbReference type="GO" id="GO:0008654">
    <property type="term" value="P:phospholipid biosynthetic process"/>
    <property type="evidence" value="ECO:0007669"/>
    <property type="project" value="UniProtKB-KW"/>
</dbReference>
<dbReference type="Pfam" id="PF02504">
    <property type="entry name" value="FA_synthesis"/>
    <property type="match status" value="1"/>
</dbReference>
<keyword evidence="4" id="KW-0444">Lipid biosynthesis</keyword>
<evidence type="ECO:0000256" key="8">
    <source>
        <dbReference type="ARBA" id="ARBA00023264"/>
    </source>
</evidence>
<dbReference type="EMBL" id="FQVH01000048">
    <property type="protein sequence ID" value="SHF81713.1"/>
    <property type="molecule type" value="Genomic_DNA"/>
</dbReference>
<dbReference type="Gene3D" id="3.40.718.10">
    <property type="entry name" value="Isopropylmalate Dehydrogenase"/>
    <property type="match status" value="1"/>
</dbReference>
<keyword evidence="6" id="KW-0443">Lipid metabolism</keyword>
<keyword evidence="12" id="KW-1185">Reference proteome</keyword>
<dbReference type="GO" id="GO:0005737">
    <property type="term" value="C:cytoplasm"/>
    <property type="evidence" value="ECO:0007669"/>
    <property type="project" value="UniProtKB-SubCell"/>
</dbReference>
<dbReference type="SUPFAM" id="SSF53659">
    <property type="entry name" value="Isocitrate/Isopropylmalate dehydrogenase-like"/>
    <property type="match status" value="1"/>
</dbReference>
<dbReference type="RefSeq" id="WP_143156712.1">
    <property type="nucleotide sequence ID" value="NZ_FQVH01000048.1"/>
</dbReference>
<dbReference type="EC" id="2.3.1.274" evidence="9"/>
<evidence type="ECO:0000313" key="12">
    <source>
        <dbReference type="Proteomes" id="UP000184088"/>
    </source>
</evidence>
<dbReference type="STRING" id="1121256.SAMN02746089_02599"/>
<evidence type="ECO:0000256" key="2">
    <source>
        <dbReference type="ARBA" id="ARBA00004496"/>
    </source>
</evidence>
<dbReference type="PANTHER" id="PTHR30100">
    <property type="entry name" value="FATTY ACID/PHOSPHOLIPID SYNTHESIS PROTEIN PLSX"/>
    <property type="match status" value="1"/>
</dbReference>
<evidence type="ECO:0000256" key="10">
    <source>
        <dbReference type="ARBA" id="ARBA00046608"/>
    </source>
</evidence>
<protein>
    <recommendedName>
        <fullName evidence="9">phosphate acyltransferase</fullName>
        <ecNumber evidence="9">2.3.1.274</ecNumber>
    </recommendedName>
</protein>
<evidence type="ECO:0000256" key="3">
    <source>
        <dbReference type="ARBA" id="ARBA00022490"/>
    </source>
</evidence>
<dbReference type="GO" id="GO:0043811">
    <property type="term" value="F:phosphate:acyl-[acyl carrier protein] acyltransferase activity"/>
    <property type="evidence" value="ECO:0007669"/>
    <property type="project" value="UniProtKB-EC"/>
</dbReference>
<organism evidence="11 12">
    <name type="scientific">Caldanaerobius fijiensis DSM 17918</name>
    <dbReference type="NCBI Taxonomy" id="1121256"/>
    <lineage>
        <taxon>Bacteria</taxon>
        <taxon>Bacillati</taxon>
        <taxon>Bacillota</taxon>
        <taxon>Clostridia</taxon>
        <taxon>Thermoanaerobacterales</taxon>
        <taxon>Thermoanaerobacteraceae</taxon>
        <taxon>Caldanaerobius</taxon>
    </lineage>
</organism>
<proteinExistence type="inferred from homology"/>
<keyword evidence="7" id="KW-0594">Phospholipid biosynthesis</keyword>
<keyword evidence="8" id="KW-1208">Phospholipid metabolism</keyword>
<dbReference type="InterPro" id="IPR003664">
    <property type="entry name" value="FA_synthesis"/>
</dbReference>
<dbReference type="AlphaFoldDB" id="A0A1M5EQY1"/>
<evidence type="ECO:0000313" key="11">
    <source>
        <dbReference type="EMBL" id="SHF81713.1"/>
    </source>
</evidence>
<gene>
    <name evidence="11" type="ORF">SAMN02746089_02599</name>
</gene>
<evidence type="ECO:0000256" key="6">
    <source>
        <dbReference type="ARBA" id="ARBA00023098"/>
    </source>
</evidence>
<dbReference type="PANTHER" id="PTHR30100:SF1">
    <property type="entry name" value="PHOSPHATE ACYLTRANSFERASE"/>
    <property type="match status" value="1"/>
</dbReference>